<protein>
    <submittedName>
        <fullName evidence="1">Uncharacterized protein</fullName>
    </submittedName>
</protein>
<dbReference type="AlphaFoldDB" id="A0A0U1LI20"/>
<dbReference type="EMBL" id="CVMT01000001">
    <property type="protein sequence ID" value="CRG82663.1"/>
    <property type="molecule type" value="Genomic_DNA"/>
</dbReference>
<keyword evidence="2" id="KW-1185">Reference proteome</keyword>
<accession>A0A0U1LI20</accession>
<evidence type="ECO:0000313" key="2">
    <source>
        <dbReference type="Proteomes" id="UP000054383"/>
    </source>
</evidence>
<gene>
    <name evidence="1" type="ORF">PISL3812_00007</name>
</gene>
<dbReference type="OrthoDB" id="3770129at2759"/>
<organism evidence="1 2">
    <name type="scientific">Talaromyces islandicus</name>
    <name type="common">Penicillium islandicum</name>
    <dbReference type="NCBI Taxonomy" id="28573"/>
    <lineage>
        <taxon>Eukaryota</taxon>
        <taxon>Fungi</taxon>
        <taxon>Dikarya</taxon>
        <taxon>Ascomycota</taxon>
        <taxon>Pezizomycotina</taxon>
        <taxon>Eurotiomycetes</taxon>
        <taxon>Eurotiomycetidae</taxon>
        <taxon>Eurotiales</taxon>
        <taxon>Trichocomaceae</taxon>
        <taxon>Talaromyces</taxon>
        <taxon>Talaromyces sect. Islandici</taxon>
    </lineage>
</organism>
<evidence type="ECO:0000313" key="1">
    <source>
        <dbReference type="EMBL" id="CRG82663.1"/>
    </source>
</evidence>
<name>A0A0U1LI20_TALIS</name>
<dbReference type="Proteomes" id="UP000054383">
    <property type="component" value="Unassembled WGS sequence"/>
</dbReference>
<proteinExistence type="predicted"/>
<sequence>MENIDKSDNSDPLSLTDSNISICADGSSTSALTDSSDSSSLVDNIDEKVPIDNSYASAHVEVETYMHTESLVGLPADILVDGETVKFGPYIPARRAAIAYCLSVGISPNSLPRTYARVDKDKARSIALLYDKMESTPHNAVTQASYRALADETLA</sequence>
<reference evidence="1 2" key="1">
    <citation type="submission" date="2015-04" db="EMBL/GenBank/DDBJ databases">
        <authorList>
            <person name="Syromyatnikov M.Y."/>
            <person name="Popov V.N."/>
        </authorList>
    </citation>
    <scope>NUCLEOTIDE SEQUENCE [LARGE SCALE GENOMIC DNA]</scope>
    <source>
        <strain evidence="1">WF-38-12</strain>
    </source>
</reference>